<evidence type="ECO:0000256" key="5">
    <source>
        <dbReference type="ARBA" id="ARBA00023306"/>
    </source>
</evidence>
<keyword evidence="9" id="KW-1185">Reference proteome</keyword>
<dbReference type="AlphaFoldDB" id="A0A066W167"/>
<dbReference type="PANTHER" id="PTHR12663">
    <property type="entry name" value="ANDROGEN INDUCED INHIBITOR OF PROLIFERATION AS3 / PDS5-RELATED"/>
    <property type="match status" value="1"/>
</dbReference>
<dbReference type="CDD" id="cd19953">
    <property type="entry name" value="PDS5"/>
    <property type="match status" value="1"/>
</dbReference>
<evidence type="ECO:0000256" key="3">
    <source>
        <dbReference type="ARBA" id="ARBA00022776"/>
    </source>
</evidence>
<keyword evidence="4" id="KW-0539">Nucleus</keyword>
<dbReference type="STRING" id="1037660.A0A066W167"/>
<dbReference type="GO" id="GO:0005634">
    <property type="term" value="C:nucleus"/>
    <property type="evidence" value="ECO:0007669"/>
    <property type="project" value="UniProtKB-SubCell"/>
</dbReference>
<feature type="region of interest" description="Disordered" evidence="7">
    <location>
        <begin position="793"/>
        <end position="814"/>
    </location>
</feature>
<proteinExistence type="predicted"/>
<dbReference type="GeneID" id="25262436"/>
<keyword evidence="5" id="KW-0131">Cell cycle</keyword>
<dbReference type="InterPro" id="IPR011989">
    <property type="entry name" value="ARM-like"/>
</dbReference>
<gene>
    <name evidence="8" type="ORF">K437DRAFT_223714</name>
</gene>
<name>A0A066W167_TILAU</name>
<dbReference type="EMBL" id="JMSN01000036">
    <property type="protein sequence ID" value="KDN46283.1"/>
    <property type="molecule type" value="Genomic_DNA"/>
</dbReference>
<evidence type="ECO:0000256" key="7">
    <source>
        <dbReference type="SAM" id="MobiDB-lite"/>
    </source>
</evidence>
<dbReference type="Pfam" id="PF20168">
    <property type="entry name" value="PDS5"/>
    <property type="match status" value="1"/>
</dbReference>
<sequence length="1237" mass="137405">MAQAVTHAGGGGGRGVSRGARLSFKGKLYNKGVTADRLLRDLKQIQKELAQMEQDAVDLDALKDMCKQLTQPTLMLHKDKGVKVAVACCLADMLRLFAPDAPFTAHELRDIFQFFIHLLTQSAKTGAGLACPQGPYYADYFYLVESLSTVKSICLVCELGGAEEMMYDLFKGFMELVSPNMSKNVEICMADVLAQLIDEAQQLPDAVLEVLLANFSPKAVKANPAAHQLTIEVCKATENRIQKDVAKYFRDAISTAFEEENHDERDKELASAHAIIMQINCSVPGLLLTVIPLLEEDLTRDDVALRLLSVRTLGQMFGERPSKTSGAGEGQTARMYPSAWKSWMGRAADKSPLVRAKWVECLRNILTYHSTLLVDVGPALEAKTEDADEKVRVAVARLIDSLDYETALHGVPKSVLLLLADRCKDKKASVRLEAMTALGRLFNMAYTEIESHEPAATQQFFWIPTKIIHSLKSPDNTPLAVASVLEKYILPYPADPENEAAWTARLLLVLKVGDSFTNKVLFKLSNLFDAKRPTLQEAFIDACEQYNSGIIDANEDEVRSKFRNILKLTARALGEQPGADRIAADLAAFAKLNENRLYRLFKTSMDPKQDLKTLLKCRAEIIKRLSSSSTASVVETMSLFWRSASFPFINRSTVSHLLRGLQQGKARFTASQLKIDSQRVSTVDSSEYETFIINAQLILKQIGSTYPSMFTPHLPELIKCLFASSDNGATAAAEPALRAIASVACAEPRSLTLVREKRVVDRIADFVRKGSALEAKFAAKTLAVMSDSKTRKRAVLPPLSPPSPSSLSSSVGGGTPIKPDSFAARATVDAMLEEIARKLGKASGNRAVAYVHAATQIVKHSPDMFEDKAQAIIKEVLARVRQPWAHAKQENRGEEVDEKDWIEEEEIGPDLQVRLLALDLMTKRAEAYAETEHKETTAKPTLRFISTVLQEGEAGQLGTPVWAKSRQRLRAAICILKLARHTELEKLISTADFSTLAFVVQDECFGVRNGFLQRLATYLSHRKLGVRYYTIPFLVAFDPEEENQELVRYFVHNAILALPKAHRLEKFERTFARFLHLLAHHPDFQRANSEDVLQFSQYIDFYLNALSTPENMSMFYYIAGRLKTIRDSASVGASENLYTLSELAQLAIKRKAAAQAWTLETWPGRMSMPDDIFKPLPSKEVLKEVYERQFLPEEVSAKLNEVIDVLSTKVSAGGSLLADTLACACAQKRIFSLTHAP</sequence>
<dbReference type="RefSeq" id="XP_013243494.1">
    <property type="nucleotide sequence ID" value="XM_013388040.1"/>
</dbReference>
<dbReference type="GO" id="GO:0006281">
    <property type="term" value="P:DNA repair"/>
    <property type="evidence" value="ECO:0007669"/>
    <property type="project" value="TreeGrafter"/>
</dbReference>
<keyword evidence="6" id="KW-0175">Coiled coil</keyword>
<dbReference type="SUPFAM" id="SSF48371">
    <property type="entry name" value="ARM repeat"/>
    <property type="match status" value="1"/>
</dbReference>
<dbReference type="Proteomes" id="UP000027361">
    <property type="component" value="Unassembled WGS sequence"/>
</dbReference>
<evidence type="ECO:0000256" key="4">
    <source>
        <dbReference type="ARBA" id="ARBA00023242"/>
    </source>
</evidence>
<dbReference type="OrthoDB" id="200660at2759"/>
<evidence type="ECO:0000256" key="6">
    <source>
        <dbReference type="SAM" id="Coils"/>
    </source>
</evidence>
<keyword evidence="3" id="KW-0498">Mitosis</keyword>
<evidence type="ECO:0000313" key="8">
    <source>
        <dbReference type="EMBL" id="KDN46283.1"/>
    </source>
</evidence>
<dbReference type="PANTHER" id="PTHR12663:SF0">
    <property type="entry name" value="PRECOCIOUS DISSOCIATION OF SISTERS 5, ISOFORM A"/>
    <property type="match status" value="1"/>
</dbReference>
<dbReference type="InterPro" id="IPR039776">
    <property type="entry name" value="Pds5"/>
</dbReference>
<dbReference type="OMA" id="YPPAYNM"/>
<protein>
    <submittedName>
        <fullName evidence="8">Cohesin-associated protein Pds5</fullName>
    </submittedName>
</protein>
<comment type="caution">
    <text evidence="8">The sequence shown here is derived from an EMBL/GenBank/DDBJ whole genome shotgun (WGS) entry which is preliminary data.</text>
</comment>
<organism evidence="8 9">
    <name type="scientific">Tilletiaria anomala (strain ATCC 24038 / CBS 436.72 / UBC 951)</name>
    <dbReference type="NCBI Taxonomy" id="1037660"/>
    <lineage>
        <taxon>Eukaryota</taxon>
        <taxon>Fungi</taxon>
        <taxon>Dikarya</taxon>
        <taxon>Basidiomycota</taxon>
        <taxon>Ustilaginomycotina</taxon>
        <taxon>Exobasidiomycetes</taxon>
        <taxon>Georgefischeriales</taxon>
        <taxon>Tilletiariaceae</taxon>
        <taxon>Tilletiaria</taxon>
    </lineage>
</organism>
<evidence type="ECO:0000313" key="9">
    <source>
        <dbReference type="Proteomes" id="UP000027361"/>
    </source>
</evidence>
<dbReference type="GO" id="GO:0000785">
    <property type="term" value="C:chromatin"/>
    <property type="evidence" value="ECO:0007669"/>
    <property type="project" value="TreeGrafter"/>
</dbReference>
<dbReference type="InParanoid" id="A0A066W167"/>
<evidence type="ECO:0000256" key="2">
    <source>
        <dbReference type="ARBA" id="ARBA00022618"/>
    </source>
</evidence>
<accession>A0A066W167</accession>
<comment type="subcellular location">
    <subcellularLocation>
        <location evidence="1">Nucleus</location>
    </subcellularLocation>
</comment>
<keyword evidence="2" id="KW-0132">Cell division</keyword>
<feature type="coiled-coil region" evidence="6">
    <location>
        <begin position="35"/>
        <end position="62"/>
    </location>
</feature>
<dbReference type="GO" id="GO:0051301">
    <property type="term" value="P:cell division"/>
    <property type="evidence" value="ECO:0007669"/>
    <property type="project" value="UniProtKB-KW"/>
</dbReference>
<dbReference type="InterPro" id="IPR016024">
    <property type="entry name" value="ARM-type_fold"/>
</dbReference>
<reference evidence="8 9" key="1">
    <citation type="submission" date="2014-05" db="EMBL/GenBank/DDBJ databases">
        <title>Draft genome sequence of a rare smut relative, Tilletiaria anomala UBC 951.</title>
        <authorList>
            <consortium name="DOE Joint Genome Institute"/>
            <person name="Toome M."/>
            <person name="Kuo A."/>
            <person name="Henrissat B."/>
            <person name="Lipzen A."/>
            <person name="Tritt A."/>
            <person name="Yoshinaga Y."/>
            <person name="Zane M."/>
            <person name="Barry K."/>
            <person name="Grigoriev I.V."/>
            <person name="Spatafora J.W."/>
            <person name="Aimea M.C."/>
        </authorList>
    </citation>
    <scope>NUCLEOTIDE SEQUENCE [LARGE SCALE GENOMIC DNA]</scope>
    <source>
        <strain evidence="8 9">UBC 951</strain>
    </source>
</reference>
<dbReference type="FunCoup" id="A0A066W167">
    <property type="interactions" value="458"/>
</dbReference>
<dbReference type="GO" id="GO:0007064">
    <property type="term" value="P:mitotic sister chromatid cohesion"/>
    <property type="evidence" value="ECO:0007669"/>
    <property type="project" value="InterPro"/>
</dbReference>
<dbReference type="HOGENOM" id="CLU_002562_1_0_1"/>
<evidence type="ECO:0000256" key="1">
    <source>
        <dbReference type="ARBA" id="ARBA00004123"/>
    </source>
</evidence>
<dbReference type="Gene3D" id="1.25.10.10">
    <property type="entry name" value="Leucine-rich Repeat Variant"/>
    <property type="match status" value="1"/>
</dbReference>